<dbReference type="Pfam" id="PF03629">
    <property type="entry name" value="SASA"/>
    <property type="match status" value="2"/>
</dbReference>
<proteinExistence type="predicted"/>
<gene>
    <name evidence="4" type="ORF">DQQ10_20360</name>
</gene>
<dbReference type="OrthoDB" id="9816001at2"/>
<name>A0A364XXW2_9BACT</name>
<keyword evidence="1" id="KW-0378">Hydrolase</keyword>
<dbReference type="InterPro" id="IPR036514">
    <property type="entry name" value="SGNH_hydro_sf"/>
</dbReference>
<feature type="chain" id="PRO_5016793167" evidence="2">
    <location>
        <begin position="22"/>
        <end position="642"/>
    </location>
</feature>
<evidence type="ECO:0000256" key="2">
    <source>
        <dbReference type="SAM" id="SignalP"/>
    </source>
</evidence>
<dbReference type="PANTHER" id="PTHR22901:SF0">
    <property type="entry name" value="SIALATE O-ACETYLESTERASE"/>
    <property type="match status" value="1"/>
</dbReference>
<comment type="caution">
    <text evidence="4">The sequence shown here is derived from an EMBL/GenBank/DDBJ whole genome shotgun (WGS) entry which is preliminary data.</text>
</comment>
<dbReference type="RefSeq" id="WP_112748764.1">
    <property type="nucleotide sequence ID" value="NZ_QMFY01000012.1"/>
</dbReference>
<keyword evidence="5" id="KW-1185">Reference proteome</keyword>
<reference evidence="4 5" key="1">
    <citation type="submission" date="2018-06" db="EMBL/GenBank/DDBJ databases">
        <title>Chryseolinea flavus sp. nov., a member of the phylum Bacteroidetes isolated from soil.</title>
        <authorList>
            <person name="Li Y."/>
            <person name="Wang J."/>
        </authorList>
    </citation>
    <scope>NUCLEOTIDE SEQUENCE [LARGE SCALE GENOMIC DNA]</scope>
    <source>
        <strain evidence="4 5">SDU1-6</strain>
    </source>
</reference>
<dbReference type="SUPFAM" id="SSF52266">
    <property type="entry name" value="SGNH hydrolase"/>
    <property type="match status" value="1"/>
</dbReference>
<dbReference type="InterPro" id="IPR005181">
    <property type="entry name" value="SASA"/>
</dbReference>
<evidence type="ECO:0000256" key="1">
    <source>
        <dbReference type="ARBA" id="ARBA00022801"/>
    </source>
</evidence>
<dbReference type="Gene3D" id="3.40.50.1110">
    <property type="entry name" value="SGNH hydrolase"/>
    <property type="match status" value="2"/>
</dbReference>
<evidence type="ECO:0000313" key="5">
    <source>
        <dbReference type="Proteomes" id="UP000251889"/>
    </source>
</evidence>
<dbReference type="GO" id="GO:0001681">
    <property type="term" value="F:sialate O-acetylesterase activity"/>
    <property type="evidence" value="ECO:0007669"/>
    <property type="project" value="InterPro"/>
</dbReference>
<feature type="signal peptide" evidence="2">
    <location>
        <begin position="1"/>
        <end position="21"/>
    </location>
</feature>
<sequence length="642" mass="71925">MKRFSFLLFLTTLTLSVSSFAKVTLPQIFTDNMVLQRDKAVKVWGWADAGENVSVSFNGQTVKVKTDKSGHWIVSLKPMAFGGPFEMKIAGKANNVSLKNVLIGDVWICSGQSNMEWTIKNTNNSAKEVAEANYPNIRFFTVEKAVSYKPKEDVTGQWLVCSPQTLADFSAVAYFFGRKLNKDLNVPIGLISTSWGGTNIQTWISWDVMSKDEAYKDITPEAFEKMASQQHEKQAQYKAALLNEKGVAEKWFDSNYKASDWKTVELPKAWEQTSIGNTDGIIWFKKDFQATADMIAKNATLSLGPIDDEDVTYVNGKQIGREVEWNKDRRYEVPAGTLVAGTNTITIKVIDNQGGGGLHGKPEQLFVDIDGKTISLAGEWKYKESVTTSQYGVKFIGPNEFPSQLYNAMVAPLISYSIKGAIWYQGEANTYQAYRYRTLLPTLINDWRKHWNDSFAFYWVQLANFMEPSATPVDSDWAELREAQDMTLSVPNTGQAVIIDIGEAFDIHPRNKQDVGYRLALAALKNSYNKNIVYSGPRYQSMKVEGNKIILSFSEKGSGLKTKDKYGYVRGFAIAGADKKFVWAKASIEGDNIVVYSDKVANPVAVRYAWGNNPDDANLYNNEDLPAAPFRTDQWKGVTEGR</sequence>
<dbReference type="SUPFAM" id="SSF49785">
    <property type="entry name" value="Galactose-binding domain-like"/>
    <property type="match status" value="1"/>
</dbReference>
<dbReference type="AlphaFoldDB" id="A0A364XXW2"/>
<dbReference type="EMBL" id="QMFY01000012">
    <property type="protein sequence ID" value="RAV99250.1"/>
    <property type="molecule type" value="Genomic_DNA"/>
</dbReference>
<dbReference type="InterPro" id="IPR008979">
    <property type="entry name" value="Galactose-bd-like_sf"/>
</dbReference>
<dbReference type="PANTHER" id="PTHR22901">
    <property type="entry name" value="SIALATE O-ACETYLESTERASE"/>
    <property type="match status" value="1"/>
</dbReference>
<dbReference type="GO" id="GO:0004553">
    <property type="term" value="F:hydrolase activity, hydrolyzing O-glycosyl compounds"/>
    <property type="evidence" value="ECO:0007669"/>
    <property type="project" value="UniProtKB-ARBA"/>
</dbReference>
<accession>A0A364XXW2</accession>
<keyword evidence="2" id="KW-0732">Signal</keyword>
<protein>
    <submittedName>
        <fullName evidence="4">9-O-acetylesterase</fullName>
    </submittedName>
</protein>
<feature type="domain" description="Sialate O-acetylesterase" evidence="3">
    <location>
        <begin position="404"/>
        <end position="494"/>
    </location>
</feature>
<dbReference type="GO" id="GO:0005975">
    <property type="term" value="P:carbohydrate metabolic process"/>
    <property type="evidence" value="ECO:0007669"/>
    <property type="project" value="TreeGrafter"/>
</dbReference>
<dbReference type="Proteomes" id="UP000251889">
    <property type="component" value="Unassembled WGS sequence"/>
</dbReference>
<evidence type="ECO:0000259" key="3">
    <source>
        <dbReference type="Pfam" id="PF03629"/>
    </source>
</evidence>
<organism evidence="4 5">
    <name type="scientific">Pseudochryseolinea flava</name>
    <dbReference type="NCBI Taxonomy" id="2059302"/>
    <lineage>
        <taxon>Bacteria</taxon>
        <taxon>Pseudomonadati</taxon>
        <taxon>Bacteroidota</taxon>
        <taxon>Cytophagia</taxon>
        <taxon>Cytophagales</taxon>
        <taxon>Fulvivirgaceae</taxon>
        <taxon>Pseudochryseolinea</taxon>
    </lineage>
</organism>
<evidence type="ECO:0000313" key="4">
    <source>
        <dbReference type="EMBL" id="RAV99250.1"/>
    </source>
</evidence>
<feature type="domain" description="Sialate O-acetylesterase" evidence="3">
    <location>
        <begin position="105"/>
        <end position="226"/>
    </location>
</feature>
<dbReference type="InterPro" id="IPR039329">
    <property type="entry name" value="SIAE"/>
</dbReference>